<protein>
    <submittedName>
        <fullName evidence="1">Uncharacterized protein</fullName>
    </submittedName>
</protein>
<proteinExistence type="predicted"/>
<organism evidence="1">
    <name type="scientific">Siphoviridae sp. ctP0x5</name>
    <dbReference type="NCBI Taxonomy" id="2827863"/>
    <lineage>
        <taxon>Viruses</taxon>
        <taxon>Duplodnaviria</taxon>
        <taxon>Heunggongvirae</taxon>
        <taxon>Uroviricota</taxon>
        <taxon>Caudoviricetes</taxon>
    </lineage>
</organism>
<name>A0A8S5TG88_9CAUD</name>
<accession>A0A8S5TG88</accession>
<sequence>MSEEMESKIIKYAMQKIGTQRVSTLDGMTIEYENKWYNIYVNGNEVTVAEI</sequence>
<evidence type="ECO:0000313" key="1">
    <source>
        <dbReference type="EMBL" id="DAF61999.1"/>
    </source>
</evidence>
<dbReference type="EMBL" id="BK032818">
    <property type="protein sequence ID" value="DAF61999.1"/>
    <property type="molecule type" value="Genomic_DNA"/>
</dbReference>
<reference evidence="1" key="1">
    <citation type="journal article" date="2021" name="Proc. Natl. Acad. Sci. U.S.A.">
        <title>A Catalog of Tens of Thousands of Viruses from Human Metagenomes Reveals Hidden Associations with Chronic Diseases.</title>
        <authorList>
            <person name="Tisza M.J."/>
            <person name="Buck C.B."/>
        </authorList>
    </citation>
    <scope>NUCLEOTIDE SEQUENCE</scope>
    <source>
        <strain evidence="1">CtP0x5</strain>
    </source>
</reference>